<dbReference type="InterPro" id="IPR035952">
    <property type="entry name" value="Rhomboid-like_sf"/>
</dbReference>
<proteinExistence type="predicted"/>
<evidence type="ECO:0000256" key="4">
    <source>
        <dbReference type="ARBA" id="ARBA00023136"/>
    </source>
</evidence>
<dbReference type="GO" id="GO:0006508">
    <property type="term" value="P:proteolysis"/>
    <property type="evidence" value="ECO:0007669"/>
    <property type="project" value="UniProtKB-KW"/>
</dbReference>
<accession>A0ABU3DFF4</accession>
<evidence type="ECO:0000256" key="1">
    <source>
        <dbReference type="ARBA" id="ARBA00004141"/>
    </source>
</evidence>
<feature type="transmembrane region" description="Helical" evidence="5">
    <location>
        <begin position="12"/>
        <end position="33"/>
    </location>
</feature>
<evidence type="ECO:0000259" key="6">
    <source>
        <dbReference type="Pfam" id="PF01694"/>
    </source>
</evidence>
<feature type="transmembrane region" description="Helical" evidence="5">
    <location>
        <begin position="80"/>
        <end position="103"/>
    </location>
</feature>
<evidence type="ECO:0000256" key="5">
    <source>
        <dbReference type="SAM" id="Phobius"/>
    </source>
</evidence>
<keyword evidence="2 5" id="KW-0812">Transmembrane</keyword>
<feature type="transmembrane region" description="Helical" evidence="5">
    <location>
        <begin position="141"/>
        <end position="161"/>
    </location>
</feature>
<comment type="subcellular location">
    <subcellularLocation>
        <location evidence="1">Membrane</location>
        <topology evidence="1">Multi-pass membrane protein</topology>
    </subcellularLocation>
</comment>
<keyword evidence="8" id="KW-1185">Reference proteome</keyword>
<keyword evidence="7" id="KW-0378">Hydrolase</keyword>
<feature type="transmembrane region" description="Helical" evidence="5">
    <location>
        <begin position="110"/>
        <end position="135"/>
    </location>
</feature>
<dbReference type="Gene3D" id="1.20.1540.10">
    <property type="entry name" value="Rhomboid-like"/>
    <property type="match status" value="1"/>
</dbReference>
<evidence type="ECO:0000313" key="7">
    <source>
        <dbReference type="EMBL" id="MDT0682445.1"/>
    </source>
</evidence>
<feature type="domain" description="Peptidase S54 rhomboid" evidence="6">
    <location>
        <begin position="75"/>
        <end position="215"/>
    </location>
</feature>
<dbReference type="Proteomes" id="UP001265259">
    <property type="component" value="Unassembled WGS sequence"/>
</dbReference>
<dbReference type="InterPro" id="IPR022764">
    <property type="entry name" value="Peptidase_S54_rhomboid_dom"/>
</dbReference>
<reference evidence="7 8" key="1">
    <citation type="submission" date="2023-09" db="EMBL/GenBank/DDBJ databases">
        <authorList>
            <person name="Rey-Velasco X."/>
        </authorList>
    </citation>
    <scope>NUCLEOTIDE SEQUENCE [LARGE SCALE GENOMIC DNA]</scope>
    <source>
        <strain evidence="7 8">F158</strain>
    </source>
</reference>
<gene>
    <name evidence="7" type="ORF">RM543_07105</name>
</gene>
<evidence type="ECO:0000313" key="8">
    <source>
        <dbReference type="Proteomes" id="UP001265259"/>
    </source>
</evidence>
<keyword evidence="3 5" id="KW-1133">Transmembrane helix</keyword>
<keyword evidence="4 5" id="KW-0472">Membrane</keyword>
<dbReference type="EMBL" id="JAVRHL010000002">
    <property type="protein sequence ID" value="MDT0682445.1"/>
    <property type="molecule type" value="Genomic_DNA"/>
</dbReference>
<protein>
    <submittedName>
        <fullName evidence="7">Rhomboid family intramembrane serine protease</fullName>
        <ecNumber evidence="7">3.4.21.105</ecNumber>
    </submittedName>
</protein>
<comment type="caution">
    <text evidence="7">The sequence shown here is derived from an EMBL/GenBank/DDBJ whole genome shotgun (WGS) entry which is preliminary data.</text>
</comment>
<organism evidence="7 8">
    <name type="scientific">Tropicimonas omnivorans</name>
    <dbReference type="NCBI Taxonomy" id="3075590"/>
    <lineage>
        <taxon>Bacteria</taxon>
        <taxon>Pseudomonadati</taxon>
        <taxon>Pseudomonadota</taxon>
        <taxon>Alphaproteobacteria</taxon>
        <taxon>Rhodobacterales</taxon>
        <taxon>Roseobacteraceae</taxon>
        <taxon>Tropicimonas</taxon>
    </lineage>
</organism>
<evidence type="ECO:0000256" key="3">
    <source>
        <dbReference type="ARBA" id="ARBA00022989"/>
    </source>
</evidence>
<name>A0ABU3DFF4_9RHOB</name>
<feature type="transmembrane region" description="Helical" evidence="5">
    <location>
        <begin position="197"/>
        <end position="219"/>
    </location>
</feature>
<dbReference type="SUPFAM" id="SSF144091">
    <property type="entry name" value="Rhomboid-like"/>
    <property type="match status" value="1"/>
</dbReference>
<feature type="transmembrane region" description="Helical" evidence="5">
    <location>
        <begin position="173"/>
        <end position="191"/>
    </location>
</feature>
<dbReference type="RefSeq" id="WP_311690196.1">
    <property type="nucleotide sequence ID" value="NZ_JAVRHL010000002.1"/>
</dbReference>
<keyword evidence="7" id="KW-0645">Protease</keyword>
<dbReference type="Pfam" id="PF01694">
    <property type="entry name" value="Rhomboid"/>
    <property type="match status" value="1"/>
</dbReference>
<dbReference type="EC" id="3.4.21.105" evidence="7"/>
<dbReference type="GO" id="GO:0008233">
    <property type="term" value="F:peptidase activity"/>
    <property type="evidence" value="ECO:0007669"/>
    <property type="project" value="UniProtKB-KW"/>
</dbReference>
<sequence>MDTDHDASPFNRLPPVVLALAGAMFAVEIWFALNSSGFVAAMGPPRDLRIFALERFAFSGEIFDWMLETRRFPPEHLLRFVSYPFVHGSFTHMVFVAVFVLALGKMVAEVFSPVAVAVIFFASAILGACAFGLLTNDPRPLFGGFPAAYGLIGSYTFLLWVGYGARGENRFRAFTLIGFLMGLQLIFGVLFGATNDWIAEITGFLTGFVLSGVLSPGGWSRLLATIRTR</sequence>
<evidence type="ECO:0000256" key="2">
    <source>
        <dbReference type="ARBA" id="ARBA00022692"/>
    </source>
</evidence>